<evidence type="ECO:0000313" key="2">
    <source>
        <dbReference type="Proteomes" id="UP000295626"/>
    </source>
</evidence>
<dbReference type="Pfam" id="PF05331">
    <property type="entry name" value="DUF742"/>
    <property type="match status" value="1"/>
</dbReference>
<feature type="non-terminal residue" evidence="1">
    <location>
        <position position="58"/>
    </location>
</feature>
<protein>
    <submittedName>
        <fullName evidence="1">DUF742 domain-containing protein</fullName>
    </submittedName>
</protein>
<dbReference type="EMBL" id="SMKE01000976">
    <property type="protein sequence ID" value="TDB82939.1"/>
    <property type="molecule type" value="Genomic_DNA"/>
</dbReference>
<evidence type="ECO:0000313" key="1">
    <source>
        <dbReference type="EMBL" id="TDB82939.1"/>
    </source>
</evidence>
<sequence>MPGAEPLWIDDEAGPLVRPYAMTGGRARPRNGFNVISLVLAMQQAPPLEVGLTPEHLH</sequence>
<organism evidence="1 2">
    <name type="scientific">Micromonospora fluostatini</name>
    <dbReference type="NCBI Taxonomy" id="1629071"/>
    <lineage>
        <taxon>Bacteria</taxon>
        <taxon>Bacillati</taxon>
        <taxon>Actinomycetota</taxon>
        <taxon>Actinomycetes</taxon>
        <taxon>Micromonosporales</taxon>
        <taxon>Micromonosporaceae</taxon>
        <taxon>Micromonospora</taxon>
    </lineage>
</organism>
<keyword evidence="2" id="KW-1185">Reference proteome</keyword>
<proteinExistence type="predicted"/>
<gene>
    <name evidence="1" type="ORF">E1091_18565</name>
</gene>
<comment type="caution">
    <text evidence="1">The sequence shown here is derived from an EMBL/GenBank/DDBJ whole genome shotgun (WGS) entry which is preliminary data.</text>
</comment>
<accession>A0ABY2DCX7</accession>
<reference evidence="1 2" key="1">
    <citation type="submission" date="2019-02" db="EMBL/GenBank/DDBJ databases">
        <title>Draft genome sequences of novel Actinobacteria.</title>
        <authorList>
            <person name="Sahin N."/>
            <person name="Ay H."/>
            <person name="Saygin H."/>
        </authorList>
    </citation>
    <scope>NUCLEOTIDE SEQUENCE [LARGE SCALE GENOMIC DNA]</scope>
    <source>
        <strain evidence="1 2">JCM 30529</strain>
    </source>
</reference>
<name>A0ABY2DCX7_9ACTN</name>
<dbReference type="Proteomes" id="UP000295626">
    <property type="component" value="Unassembled WGS sequence"/>
</dbReference>
<dbReference type="InterPro" id="IPR007995">
    <property type="entry name" value="DUF742"/>
</dbReference>